<evidence type="ECO:0000256" key="6">
    <source>
        <dbReference type="SAM" id="MobiDB-lite"/>
    </source>
</evidence>
<organism evidence="9 10">
    <name type="scientific">Metaclostridioides mangenotii</name>
    <dbReference type="NCBI Taxonomy" id="1540"/>
    <lineage>
        <taxon>Bacteria</taxon>
        <taxon>Bacillati</taxon>
        <taxon>Bacillota</taxon>
        <taxon>Clostridia</taxon>
        <taxon>Peptostreptococcales</taxon>
        <taxon>Peptostreptococcaceae</taxon>
        <taxon>Metaclostridioides</taxon>
    </lineage>
</organism>
<dbReference type="InterPro" id="IPR050396">
    <property type="entry name" value="Glycosyltr_51/Transpeptidase"/>
</dbReference>
<accession>A0ABS4E715</accession>
<dbReference type="InterPro" id="IPR036950">
    <property type="entry name" value="PBP_transglycosylase"/>
</dbReference>
<dbReference type="Proteomes" id="UP000767291">
    <property type="component" value="Unassembled WGS sequence"/>
</dbReference>
<feature type="region of interest" description="Disordered" evidence="6">
    <location>
        <begin position="1"/>
        <end position="78"/>
    </location>
</feature>
<reference evidence="9 10" key="1">
    <citation type="submission" date="2021-03" db="EMBL/GenBank/DDBJ databases">
        <title>Genomic Encyclopedia of Type Strains, Phase IV (KMG-IV): sequencing the most valuable type-strain genomes for metagenomic binning, comparative biology and taxonomic classification.</title>
        <authorList>
            <person name="Goeker M."/>
        </authorList>
    </citation>
    <scope>NUCLEOTIDE SEQUENCE [LARGE SCALE GENOMIC DNA]</scope>
    <source>
        <strain evidence="9 10">DSM 1289</strain>
    </source>
</reference>
<keyword evidence="7" id="KW-0472">Membrane</keyword>
<keyword evidence="5" id="KW-0046">Antibiotic resistance</keyword>
<evidence type="ECO:0000256" key="4">
    <source>
        <dbReference type="ARBA" id="ARBA00022968"/>
    </source>
</evidence>
<evidence type="ECO:0000313" key="9">
    <source>
        <dbReference type="EMBL" id="MBP1853745.1"/>
    </source>
</evidence>
<evidence type="ECO:0000313" key="10">
    <source>
        <dbReference type="Proteomes" id="UP000767291"/>
    </source>
</evidence>
<feature type="compositionally biased region" description="Polar residues" evidence="6">
    <location>
        <begin position="63"/>
        <end position="73"/>
    </location>
</feature>
<name>A0ABS4E715_9FIRM</name>
<dbReference type="EMBL" id="JAGGJX010000001">
    <property type="protein sequence ID" value="MBP1853745.1"/>
    <property type="molecule type" value="Genomic_DNA"/>
</dbReference>
<feature type="compositionally biased region" description="Low complexity" evidence="6">
    <location>
        <begin position="18"/>
        <end position="34"/>
    </location>
</feature>
<proteinExistence type="predicted"/>
<feature type="transmembrane region" description="Helical" evidence="7">
    <location>
        <begin position="89"/>
        <end position="114"/>
    </location>
</feature>
<keyword evidence="4" id="KW-0735">Signal-anchor</keyword>
<dbReference type="Pfam" id="PF00912">
    <property type="entry name" value="Transgly"/>
    <property type="match status" value="1"/>
</dbReference>
<sequence length="319" mass="35999">MSSYNNEDNKIRRKKVGSSKPASSKTKSSRSASANYDNVYDIKDAAKHRNKQTIKRNKKTSDNQKSSSASLENLRNAKRTKKIQRKNKIIKSILAVVLTFALIGSLFGVGYTLYAIQGAPKVTKELIESNYISSSAVSSKEIPDNLKKAIVSIEDERFYKHNGIDKISLVRSLVNNIRTDTTQGASTIDMQVSKNLLTNNEKTMKRKVRDMYNAIQLNKVMTKDEILVAYLNNMYLGKSTYGVGKGANIYFAKNVEDLSLAECAMLAGITNNPARYEIYGEAKKRQERVLFKMNELGYINDSEYKKALREDVHFKSEID</sequence>
<keyword evidence="7" id="KW-1133">Transmembrane helix</keyword>
<keyword evidence="3" id="KW-0808">Transferase</keyword>
<keyword evidence="10" id="KW-1185">Reference proteome</keyword>
<gene>
    <name evidence="9" type="ORF">J2Z43_000135</name>
</gene>
<evidence type="ECO:0000256" key="5">
    <source>
        <dbReference type="ARBA" id="ARBA00023251"/>
    </source>
</evidence>
<dbReference type="PANTHER" id="PTHR32282:SF33">
    <property type="entry name" value="PEPTIDOGLYCAN GLYCOSYLTRANSFERASE"/>
    <property type="match status" value="1"/>
</dbReference>
<protein>
    <recommendedName>
        <fullName evidence="2">Penicillin-binding protein 1A</fullName>
    </recommendedName>
</protein>
<evidence type="ECO:0000259" key="8">
    <source>
        <dbReference type="Pfam" id="PF00912"/>
    </source>
</evidence>
<feature type="domain" description="Glycosyl transferase family 51" evidence="8">
    <location>
        <begin position="131"/>
        <end position="293"/>
    </location>
</feature>
<evidence type="ECO:0000256" key="3">
    <source>
        <dbReference type="ARBA" id="ARBA00022679"/>
    </source>
</evidence>
<keyword evidence="7" id="KW-0812">Transmembrane</keyword>
<dbReference type="SUPFAM" id="SSF53955">
    <property type="entry name" value="Lysozyme-like"/>
    <property type="match status" value="1"/>
</dbReference>
<dbReference type="InterPro" id="IPR001264">
    <property type="entry name" value="Glyco_trans_51"/>
</dbReference>
<dbReference type="PANTHER" id="PTHR32282">
    <property type="entry name" value="BINDING PROTEIN TRANSPEPTIDASE, PUTATIVE-RELATED"/>
    <property type="match status" value="1"/>
</dbReference>
<feature type="compositionally biased region" description="Basic residues" evidence="6">
    <location>
        <begin position="48"/>
        <end position="58"/>
    </location>
</feature>
<comment type="subcellular location">
    <subcellularLocation>
        <location evidence="1">Cell membrane</location>
        <topology evidence="1">Single-pass type II membrane protein</topology>
    </subcellularLocation>
</comment>
<evidence type="ECO:0000256" key="1">
    <source>
        <dbReference type="ARBA" id="ARBA00004401"/>
    </source>
</evidence>
<dbReference type="Gene3D" id="1.10.3810.10">
    <property type="entry name" value="Biosynthetic peptidoglycan transglycosylase-like"/>
    <property type="match status" value="1"/>
</dbReference>
<dbReference type="InterPro" id="IPR023346">
    <property type="entry name" value="Lysozyme-like_dom_sf"/>
</dbReference>
<evidence type="ECO:0000256" key="2">
    <source>
        <dbReference type="ARBA" id="ARBA00018638"/>
    </source>
</evidence>
<dbReference type="RefSeq" id="WP_027702375.1">
    <property type="nucleotide sequence ID" value="NZ_BAAACS010000017.1"/>
</dbReference>
<comment type="caution">
    <text evidence="9">The sequence shown here is derived from an EMBL/GenBank/DDBJ whole genome shotgun (WGS) entry which is preliminary data.</text>
</comment>
<evidence type="ECO:0000256" key="7">
    <source>
        <dbReference type="SAM" id="Phobius"/>
    </source>
</evidence>